<gene>
    <name evidence="2" type="ORF">H9X81_06710</name>
</gene>
<keyword evidence="1" id="KW-0812">Transmembrane</keyword>
<comment type="caution">
    <text evidence="2">The sequence shown here is derived from an EMBL/GenBank/DDBJ whole genome shotgun (WGS) entry which is preliminary data.</text>
</comment>
<keyword evidence="1" id="KW-0472">Membrane</keyword>
<keyword evidence="3" id="KW-1185">Reference proteome</keyword>
<sequence length="147" mass="16434">MSALASAQLLTFWGAVCLGMKLAAAYALPAALREELHFSWQLESLLDLMYFTAAGLISFLYLLSTVDGTLRWFVLAGEVIGAVLLRLTVYRWLLRLLRWPLRLCCKLLHGVVKLLGALWKLVQKWLPEQPGPGLEDGNFSEESTNSP</sequence>
<keyword evidence="1" id="KW-1133">Transmembrane helix</keyword>
<organism evidence="2 3">
    <name type="scientific">Hydrogenoanaerobacterium saccharovorans</name>
    <dbReference type="NCBI Taxonomy" id="474960"/>
    <lineage>
        <taxon>Bacteria</taxon>
        <taxon>Bacillati</taxon>
        <taxon>Bacillota</taxon>
        <taxon>Clostridia</taxon>
        <taxon>Eubacteriales</taxon>
        <taxon>Oscillospiraceae</taxon>
        <taxon>Hydrogenoanaerobacterium</taxon>
    </lineage>
</organism>
<dbReference type="Pfam" id="PF09578">
    <property type="entry name" value="Spore_YabQ"/>
    <property type="match status" value="1"/>
</dbReference>
<evidence type="ECO:0000313" key="3">
    <source>
        <dbReference type="Proteomes" id="UP000724149"/>
    </source>
</evidence>
<proteinExistence type="predicted"/>
<protein>
    <submittedName>
        <fullName evidence="2">Spore cortex biosynthesis protein YabQ</fullName>
    </submittedName>
</protein>
<reference evidence="2 3" key="1">
    <citation type="journal article" date="2021" name="Sci. Rep.">
        <title>The distribution of antibiotic resistance genes in chicken gut microbiota commensals.</title>
        <authorList>
            <person name="Juricova H."/>
            <person name="Matiasovicova J."/>
            <person name="Kubasova T."/>
            <person name="Cejkova D."/>
            <person name="Rychlik I."/>
        </authorList>
    </citation>
    <scope>NUCLEOTIDE SEQUENCE [LARGE SCALE GENOMIC DNA]</scope>
    <source>
        <strain evidence="2 3">An564</strain>
    </source>
</reference>
<feature type="transmembrane region" description="Helical" evidence="1">
    <location>
        <begin position="70"/>
        <end position="93"/>
    </location>
</feature>
<dbReference type="InterPro" id="IPR019074">
    <property type="entry name" value="YabQ"/>
</dbReference>
<dbReference type="RefSeq" id="WP_204720743.1">
    <property type="nucleotide sequence ID" value="NZ_JACSNR010000005.1"/>
</dbReference>
<feature type="transmembrane region" description="Helical" evidence="1">
    <location>
        <begin position="12"/>
        <end position="32"/>
    </location>
</feature>
<dbReference type="EMBL" id="JACSNR010000005">
    <property type="protein sequence ID" value="MBM6923379.1"/>
    <property type="molecule type" value="Genomic_DNA"/>
</dbReference>
<dbReference type="NCBIfam" id="TIGR02893">
    <property type="entry name" value="spore_yabQ"/>
    <property type="match status" value="1"/>
</dbReference>
<evidence type="ECO:0000256" key="1">
    <source>
        <dbReference type="SAM" id="Phobius"/>
    </source>
</evidence>
<feature type="transmembrane region" description="Helical" evidence="1">
    <location>
        <begin position="44"/>
        <end position="64"/>
    </location>
</feature>
<accession>A0ABS2GPR5</accession>
<evidence type="ECO:0000313" key="2">
    <source>
        <dbReference type="EMBL" id="MBM6923379.1"/>
    </source>
</evidence>
<name>A0ABS2GPR5_9FIRM</name>
<dbReference type="Proteomes" id="UP000724149">
    <property type="component" value="Unassembled WGS sequence"/>
</dbReference>